<protein>
    <submittedName>
        <fullName evidence="2">Uncharacterized protein</fullName>
    </submittedName>
</protein>
<proteinExistence type="predicted"/>
<organism evidence="2 3">
    <name type="scientific">Actinoplanes campanulatus</name>
    <dbReference type="NCBI Taxonomy" id="113559"/>
    <lineage>
        <taxon>Bacteria</taxon>
        <taxon>Bacillati</taxon>
        <taxon>Actinomycetota</taxon>
        <taxon>Actinomycetes</taxon>
        <taxon>Micromonosporales</taxon>
        <taxon>Micromonosporaceae</taxon>
        <taxon>Actinoplanes</taxon>
    </lineage>
</organism>
<feature type="region of interest" description="Disordered" evidence="1">
    <location>
        <begin position="56"/>
        <end position="78"/>
    </location>
</feature>
<dbReference type="EMBL" id="JACHXF010000005">
    <property type="protein sequence ID" value="MBB3095285.1"/>
    <property type="molecule type" value="Genomic_DNA"/>
</dbReference>
<evidence type="ECO:0000256" key="1">
    <source>
        <dbReference type="SAM" id="MobiDB-lite"/>
    </source>
</evidence>
<dbReference type="RefSeq" id="WP_183219861.1">
    <property type="nucleotide sequence ID" value="NZ_BMPW01000022.1"/>
</dbReference>
<gene>
    <name evidence="2" type="ORF">FHR83_002948</name>
</gene>
<evidence type="ECO:0000313" key="2">
    <source>
        <dbReference type="EMBL" id="MBB3095285.1"/>
    </source>
</evidence>
<comment type="caution">
    <text evidence="2">The sequence shown here is derived from an EMBL/GenBank/DDBJ whole genome shotgun (WGS) entry which is preliminary data.</text>
</comment>
<reference evidence="2 3" key="1">
    <citation type="submission" date="2020-08" db="EMBL/GenBank/DDBJ databases">
        <title>Genomic Encyclopedia of Type Strains, Phase III (KMG-III): the genomes of soil and plant-associated and newly described type strains.</title>
        <authorList>
            <person name="Whitman W."/>
        </authorList>
    </citation>
    <scope>NUCLEOTIDE SEQUENCE [LARGE SCALE GENOMIC DNA]</scope>
    <source>
        <strain evidence="2 3">CECT 3287</strain>
    </source>
</reference>
<name>A0A7W5AFU7_9ACTN</name>
<sequence>MHDEMMTLIDDCIARMTLLRDELAASRRVQPGERHTTVLDAIAVAERFVTEATRTVSPPSVTLSPPAAGPVVRYSTAG</sequence>
<keyword evidence="3" id="KW-1185">Reference proteome</keyword>
<accession>A0A7W5AFU7</accession>
<feature type="compositionally biased region" description="Low complexity" evidence="1">
    <location>
        <begin position="56"/>
        <end position="66"/>
    </location>
</feature>
<dbReference type="Proteomes" id="UP000590749">
    <property type="component" value="Unassembled WGS sequence"/>
</dbReference>
<dbReference type="AlphaFoldDB" id="A0A7W5AFU7"/>
<evidence type="ECO:0000313" key="3">
    <source>
        <dbReference type="Proteomes" id="UP000590749"/>
    </source>
</evidence>